<dbReference type="OrthoDB" id="9771073at2"/>
<protein>
    <submittedName>
        <fullName evidence="3">NAD-dependent epimerase/dehydratase family protein</fullName>
    </submittedName>
</protein>
<dbReference type="Pfam" id="PF01370">
    <property type="entry name" value="Epimerase"/>
    <property type="match status" value="1"/>
</dbReference>
<evidence type="ECO:0000313" key="4">
    <source>
        <dbReference type="Proteomes" id="UP000266506"/>
    </source>
</evidence>
<dbReference type="Proteomes" id="UP000266506">
    <property type="component" value="Unassembled WGS sequence"/>
</dbReference>
<gene>
    <name evidence="3" type="ORF">EI71_01115</name>
</gene>
<reference evidence="3 4" key="1">
    <citation type="submission" date="2018-08" db="EMBL/GenBank/DDBJ databases">
        <title>Genomic Encyclopedia of Archaeal and Bacterial Type Strains, Phase II (KMG-II): from individual species to whole genera.</title>
        <authorList>
            <person name="Goeker M."/>
        </authorList>
    </citation>
    <scope>NUCLEOTIDE SEQUENCE [LARGE SCALE GENOMIC DNA]</scope>
    <source>
        <strain evidence="3 4">ATCC 27112</strain>
    </source>
</reference>
<evidence type="ECO:0000313" key="3">
    <source>
        <dbReference type="EMBL" id="RIA75818.1"/>
    </source>
</evidence>
<dbReference type="SUPFAM" id="SSF51735">
    <property type="entry name" value="NAD(P)-binding Rossmann-fold domains"/>
    <property type="match status" value="1"/>
</dbReference>
<dbReference type="InterPro" id="IPR051225">
    <property type="entry name" value="NAD(P)_epim/dehydratase"/>
</dbReference>
<proteinExistence type="inferred from homology"/>
<dbReference type="InterPro" id="IPR001509">
    <property type="entry name" value="Epimerase_deHydtase"/>
</dbReference>
<organism evidence="3 4">
    <name type="scientific">Anaeroplasma bactoclasticum</name>
    <dbReference type="NCBI Taxonomy" id="2088"/>
    <lineage>
        <taxon>Bacteria</taxon>
        <taxon>Bacillati</taxon>
        <taxon>Mycoplasmatota</taxon>
        <taxon>Mollicutes</taxon>
        <taxon>Anaeroplasmatales</taxon>
        <taxon>Anaeroplasmataceae</taxon>
        <taxon>Anaeroplasma</taxon>
    </lineage>
</organism>
<comment type="similarity">
    <text evidence="1">Belongs to the NAD(P)-dependent epimerase/dehydratase family.</text>
</comment>
<dbReference type="GO" id="GO:0006567">
    <property type="term" value="P:L-threonine catabolic process"/>
    <property type="evidence" value="ECO:0007669"/>
    <property type="project" value="TreeGrafter"/>
</dbReference>
<name>A0A397RQ37_9MOLU</name>
<dbReference type="PANTHER" id="PTHR42687">
    <property type="entry name" value="L-THREONINE 3-DEHYDROGENASE"/>
    <property type="match status" value="1"/>
</dbReference>
<dbReference type="Gene3D" id="3.40.50.720">
    <property type="entry name" value="NAD(P)-binding Rossmann-like Domain"/>
    <property type="match status" value="1"/>
</dbReference>
<evidence type="ECO:0000259" key="2">
    <source>
        <dbReference type="Pfam" id="PF01370"/>
    </source>
</evidence>
<feature type="domain" description="NAD-dependent epimerase/dehydratase" evidence="2">
    <location>
        <begin position="3"/>
        <end position="170"/>
    </location>
</feature>
<dbReference type="EMBL" id="QXEV01000010">
    <property type="protein sequence ID" value="RIA75818.1"/>
    <property type="molecule type" value="Genomic_DNA"/>
</dbReference>
<keyword evidence="4" id="KW-1185">Reference proteome</keyword>
<dbReference type="RefSeq" id="WP_119016258.1">
    <property type="nucleotide sequence ID" value="NZ_QXEV01000010.1"/>
</dbReference>
<evidence type="ECO:0000256" key="1">
    <source>
        <dbReference type="ARBA" id="ARBA00007637"/>
    </source>
</evidence>
<dbReference type="AlphaFoldDB" id="A0A397RQ37"/>
<dbReference type="InterPro" id="IPR036291">
    <property type="entry name" value="NAD(P)-bd_dom_sf"/>
</dbReference>
<dbReference type="PANTHER" id="PTHR42687:SF1">
    <property type="entry name" value="L-THREONINE 3-DEHYDROGENASE, MITOCHONDRIAL"/>
    <property type="match status" value="1"/>
</dbReference>
<sequence>MLVCLTGATGNMGQSVLKELLSYDKIDRIRLFILTDDPLYNRVKGLINKNKNRISIVHGNLGNKEDVRRFLFGADYVINLAAVIPPKSDKNPKAAIECNEIGVKNIVNVMEDMTPQPKLIHTSSVALYGNRNENHPFGMVGDPLLVSPFDIYSVTKLRGELYVLESNIRYYAILRQSAMLHKYMLMDNISDGLMFHTCFNSPLEWVTQEDSGVLIKNIIKRDIEENDLDKIFWRRVFNIGAKKENRITGYTTLSDGFKLMGGNTKKMFKPDFNATRNFHGMWFYDGDKLEELFHYQKDTCKDYWARMKKRYWYYTFGRIIPAKLISKLVIQRLFKDNNSIKYWYNHKDDARIFASFGGYKEYEKIGKDWNNFYLLDENKKSNGDFISFEDLREKRNAKLIDYGYDIKKDIYTLDEADFKNIAKLHGGEMVSPFEGLFIPALFKNSDGIEFMMKPYSILAGHWMNITYREYKWDFDRLAKKDKIYASIWYDSHKVDEDKLYSMDLKFNSFMEDIK</sequence>
<dbReference type="GO" id="GO:0008743">
    <property type="term" value="F:L-threonine 3-dehydrogenase activity"/>
    <property type="evidence" value="ECO:0007669"/>
    <property type="project" value="TreeGrafter"/>
</dbReference>
<dbReference type="InParanoid" id="A0A397RQ37"/>
<comment type="caution">
    <text evidence="3">The sequence shown here is derived from an EMBL/GenBank/DDBJ whole genome shotgun (WGS) entry which is preliminary data.</text>
</comment>
<accession>A0A397RQ37</accession>